<dbReference type="InParanoid" id="A0A3N7GJE8"/>
<reference evidence="1 2" key="1">
    <citation type="journal article" date="2006" name="Science">
        <title>The genome of black cottonwood, Populus trichocarpa (Torr. &amp; Gray).</title>
        <authorList>
            <person name="Tuskan G.A."/>
            <person name="Difazio S."/>
            <person name="Jansson S."/>
            <person name="Bohlmann J."/>
            <person name="Grigoriev I."/>
            <person name="Hellsten U."/>
            <person name="Putnam N."/>
            <person name="Ralph S."/>
            <person name="Rombauts S."/>
            <person name="Salamov A."/>
            <person name="Schein J."/>
            <person name="Sterck L."/>
            <person name="Aerts A."/>
            <person name="Bhalerao R.R."/>
            <person name="Bhalerao R.P."/>
            <person name="Blaudez D."/>
            <person name="Boerjan W."/>
            <person name="Brun A."/>
            <person name="Brunner A."/>
            <person name="Busov V."/>
            <person name="Campbell M."/>
            <person name="Carlson J."/>
            <person name="Chalot M."/>
            <person name="Chapman J."/>
            <person name="Chen G.L."/>
            <person name="Cooper D."/>
            <person name="Coutinho P.M."/>
            <person name="Couturier J."/>
            <person name="Covert S."/>
            <person name="Cronk Q."/>
            <person name="Cunningham R."/>
            <person name="Davis J."/>
            <person name="Degroeve S."/>
            <person name="Dejardin A."/>
            <person name="Depamphilis C."/>
            <person name="Detter J."/>
            <person name="Dirks B."/>
            <person name="Dubchak I."/>
            <person name="Duplessis S."/>
            <person name="Ehlting J."/>
            <person name="Ellis B."/>
            <person name="Gendler K."/>
            <person name="Goodstein D."/>
            <person name="Gribskov M."/>
            <person name="Grimwood J."/>
            <person name="Groover A."/>
            <person name="Gunter L."/>
            <person name="Hamberger B."/>
            <person name="Heinze B."/>
            <person name="Helariutta Y."/>
            <person name="Henrissat B."/>
            <person name="Holligan D."/>
            <person name="Holt R."/>
            <person name="Huang W."/>
            <person name="Islam-Faridi N."/>
            <person name="Jones S."/>
            <person name="Jones-Rhoades M."/>
            <person name="Jorgensen R."/>
            <person name="Joshi C."/>
            <person name="Kangasjarvi J."/>
            <person name="Karlsson J."/>
            <person name="Kelleher C."/>
            <person name="Kirkpatrick R."/>
            <person name="Kirst M."/>
            <person name="Kohler A."/>
            <person name="Kalluri U."/>
            <person name="Larimer F."/>
            <person name="Leebens-Mack J."/>
            <person name="Leple J.C."/>
            <person name="Locascio P."/>
            <person name="Lou Y."/>
            <person name="Lucas S."/>
            <person name="Martin F."/>
            <person name="Montanini B."/>
            <person name="Napoli C."/>
            <person name="Nelson D.R."/>
            <person name="Nelson C."/>
            <person name="Nieminen K."/>
            <person name="Nilsson O."/>
            <person name="Pereda V."/>
            <person name="Peter G."/>
            <person name="Philippe R."/>
            <person name="Pilate G."/>
            <person name="Poliakov A."/>
            <person name="Razumovskaya J."/>
            <person name="Richardson P."/>
            <person name="Rinaldi C."/>
            <person name="Ritland K."/>
            <person name="Rouze P."/>
            <person name="Ryaboy D."/>
            <person name="Schmutz J."/>
            <person name="Schrader J."/>
            <person name="Segerman B."/>
            <person name="Shin H."/>
            <person name="Siddiqui A."/>
            <person name="Sterky F."/>
            <person name="Terry A."/>
            <person name="Tsai C.J."/>
            <person name="Uberbacher E."/>
            <person name="Unneberg P."/>
            <person name="Vahala J."/>
            <person name="Wall K."/>
            <person name="Wessler S."/>
            <person name="Yang G."/>
            <person name="Yin T."/>
            <person name="Douglas C."/>
            <person name="Marra M."/>
            <person name="Sandberg G."/>
            <person name="Van de Peer Y."/>
            <person name="Rokhsar D."/>
        </authorList>
    </citation>
    <scope>NUCLEOTIDE SEQUENCE [LARGE SCALE GENOMIC DNA]</scope>
    <source>
        <strain evidence="2">cv. Nisqually</strain>
    </source>
</reference>
<gene>
    <name evidence="1" type="ORF">POPTR_007G097250</name>
</gene>
<dbReference type="AlphaFoldDB" id="A0A3N7GJE8"/>
<name>A0A3N7GJE8_POPTR</name>
<dbReference type="EMBL" id="CM009296">
    <property type="protein sequence ID" value="RQO92758.1"/>
    <property type="molecule type" value="Genomic_DNA"/>
</dbReference>
<evidence type="ECO:0000313" key="2">
    <source>
        <dbReference type="Proteomes" id="UP000006729"/>
    </source>
</evidence>
<protein>
    <submittedName>
        <fullName evidence="1">Uncharacterized protein</fullName>
    </submittedName>
</protein>
<keyword evidence="2" id="KW-1185">Reference proteome</keyword>
<organism evidence="1 2">
    <name type="scientific">Populus trichocarpa</name>
    <name type="common">Western balsam poplar</name>
    <name type="synonym">Populus balsamifera subsp. trichocarpa</name>
    <dbReference type="NCBI Taxonomy" id="3694"/>
    <lineage>
        <taxon>Eukaryota</taxon>
        <taxon>Viridiplantae</taxon>
        <taxon>Streptophyta</taxon>
        <taxon>Embryophyta</taxon>
        <taxon>Tracheophyta</taxon>
        <taxon>Spermatophyta</taxon>
        <taxon>Magnoliopsida</taxon>
        <taxon>eudicotyledons</taxon>
        <taxon>Gunneridae</taxon>
        <taxon>Pentapetalae</taxon>
        <taxon>rosids</taxon>
        <taxon>fabids</taxon>
        <taxon>Malpighiales</taxon>
        <taxon>Salicaceae</taxon>
        <taxon>Saliceae</taxon>
        <taxon>Populus</taxon>
    </lineage>
</organism>
<evidence type="ECO:0000313" key="1">
    <source>
        <dbReference type="EMBL" id="RQO92758.1"/>
    </source>
</evidence>
<sequence>MCGLWILAVRDMHAGCRLGCRDNPYCTCCQAQFPHVFHFFCQIRPIDHGC</sequence>
<dbReference type="Proteomes" id="UP000006729">
    <property type="component" value="Chromosome 7"/>
</dbReference>
<proteinExistence type="predicted"/>
<accession>A0A3N7GJE8</accession>